<protein>
    <recommendedName>
        <fullName evidence="4">TNase-like domain-containing protein</fullName>
    </recommendedName>
</protein>
<dbReference type="GO" id="GO:0016787">
    <property type="term" value="F:hydrolase activity"/>
    <property type="evidence" value="ECO:0007669"/>
    <property type="project" value="UniProtKB-KW"/>
</dbReference>
<dbReference type="SUPFAM" id="SSF50199">
    <property type="entry name" value="Staphylococcal nuclease"/>
    <property type="match status" value="1"/>
</dbReference>
<feature type="domain" description="TNase-like" evidence="4">
    <location>
        <begin position="50"/>
        <end position="180"/>
    </location>
</feature>
<dbReference type="Pfam" id="PF00565">
    <property type="entry name" value="SNase"/>
    <property type="match status" value="1"/>
</dbReference>
<sequence>MSIRNMLNRFNCLGHAGCFGRGFCSSPFRSKCPEWGNTIPFKPPIDGGWVIKVYDGDTITIASKLPYKKSPLYRWSVRIKGIDCPEMKTHNKNEKKVAEIAQSKLSEIILNKRVKLENVSNDKYGRVLADVYYRKLNIGEFMLKNRLAVEYFGKTKEPPKDWLKFYNNEYHPKKEKVRRDVLNHRIALNQTYLKNGMKPIYETDVEVIV</sequence>
<dbReference type="PROSITE" id="PS01284">
    <property type="entry name" value="TNASE_2"/>
    <property type="match status" value="1"/>
</dbReference>
<dbReference type="InterPro" id="IPR016071">
    <property type="entry name" value="Staphylococal_nuclease_OB-fold"/>
</dbReference>
<keyword evidence="3" id="KW-0378">Hydrolase</keyword>
<dbReference type="AlphaFoldDB" id="A0A6C0C2I6"/>
<reference evidence="5" key="1">
    <citation type="journal article" date="2020" name="Nature">
        <title>Giant virus diversity and host interactions through global metagenomics.</title>
        <authorList>
            <person name="Schulz F."/>
            <person name="Roux S."/>
            <person name="Paez-Espino D."/>
            <person name="Jungbluth S."/>
            <person name="Walsh D.A."/>
            <person name="Denef V.J."/>
            <person name="McMahon K.D."/>
            <person name="Konstantinidis K.T."/>
            <person name="Eloe-Fadrosh E.A."/>
            <person name="Kyrpides N.C."/>
            <person name="Woyke T."/>
        </authorList>
    </citation>
    <scope>NUCLEOTIDE SEQUENCE</scope>
    <source>
        <strain evidence="5">GVMAG-M-3300020185-18</strain>
    </source>
</reference>
<organism evidence="5">
    <name type="scientific">viral metagenome</name>
    <dbReference type="NCBI Taxonomy" id="1070528"/>
    <lineage>
        <taxon>unclassified sequences</taxon>
        <taxon>metagenomes</taxon>
        <taxon>organismal metagenomes</taxon>
    </lineage>
</organism>
<accession>A0A6C0C2I6</accession>
<dbReference type="SMART" id="SM00318">
    <property type="entry name" value="SNc"/>
    <property type="match status" value="1"/>
</dbReference>
<dbReference type="GO" id="GO:0004519">
    <property type="term" value="F:endonuclease activity"/>
    <property type="evidence" value="ECO:0007669"/>
    <property type="project" value="UniProtKB-KW"/>
</dbReference>
<evidence type="ECO:0000256" key="1">
    <source>
        <dbReference type="ARBA" id="ARBA00022722"/>
    </source>
</evidence>
<dbReference type="EMBL" id="MN739319">
    <property type="protein sequence ID" value="QHS98576.1"/>
    <property type="molecule type" value="Genomic_DNA"/>
</dbReference>
<evidence type="ECO:0000313" key="5">
    <source>
        <dbReference type="EMBL" id="QHS98576.1"/>
    </source>
</evidence>
<dbReference type="PANTHER" id="PTHR12302:SF3">
    <property type="entry name" value="SERINE_THREONINE-PROTEIN KINASE 31"/>
    <property type="match status" value="1"/>
</dbReference>
<keyword evidence="2" id="KW-0255">Endonuclease</keyword>
<name>A0A6C0C2I6_9ZZZZ</name>
<dbReference type="InterPro" id="IPR035437">
    <property type="entry name" value="SNase_OB-fold_sf"/>
</dbReference>
<evidence type="ECO:0000256" key="2">
    <source>
        <dbReference type="ARBA" id="ARBA00022759"/>
    </source>
</evidence>
<dbReference type="Gene3D" id="2.40.50.90">
    <property type="match status" value="1"/>
</dbReference>
<evidence type="ECO:0000256" key="3">
    <source>
        <dbReference type="ARBA" id="ARBA00022801"/>
    </source>
</evidence>
<dbReference type="PROSITE" id="PS50830">
    <property type="entry name" value="TNASE_3"/>
    <property type="match status" value="1"/>
</dbReference>
<proteinExistence type="predicted"/>
<dbReference type="InterPro" id="IPR002071">
    <property type="entry name" value="Thermonucl_AS"/>
</dbReference>
<dbReference type="PANTHER" id="PTHR12302">
    <property type="entry name" value="EBNA2 BINDING PROTEIN P100"/>
    <property type="match status" value="1"/>
</dbReference>
<dbReference type="GO" id="GO:0003676">
    <property type="term" value="F:nucleic acid binding"/>
    <property type="evidence" value="ECO:0007669"/>
    <property type="project" value="InterPro"/>
</dbReference>
<evidence type="ECO:0000259" key="4">
    <source>
        <dbReference type="PROSITE" id="PS50830"/>
    </source>
</evidence>
<keyword evidence="1" id="KW-0540">Nuclease</keyword>